<dbReference type="Proteomes" id="UP000522864">
    <property type="component" value="Unassembled WGS sequence"/>
</dbReference>
<gene>
    <name evidence="1" type="ORF">HX830_07025</name>
</gene>
<protein>
    <recommendedName>
        <fullName evidence="3">Type 1 fimbrial protein</fullName>
    </recommendedName>
</protein>
<dbReference type="EMBL" id="JACAQA010000004">
    <property type="protein sequence ID" value="NWB84629.1"/>
    <property type="molecule type" value="Genomic_DNA"/>
</dbReference>
<evidence type="ECO:0008006" key="3">
    <source>
        <dbReference type="Google" id="ProtNLM"/>
    </source>
</evidence>
<organism evidence="1 2">
    <name type="scientific">Pseudomonas gingeri</name>
    <dbReference type="NCBI Taxonomy" id="117681"/>
    <lineage>
        <taxon>Bacteria</taxon>
        <taxon>Pseudomonadati</taxon>
        <taxon>Pseudomonadota</taxon>
        <taxon>Gammaproteobacteria</taxon>
        <taxon>Pseudomonadales</taxon>
        <taxon>Pseudomonadaceae</taxon>
        <taxon>Pseudomonas</taxon>
    </lineage>
</organism>
<reference evidence="1 2" key="1">
    <citation type="submission" date="2020-04" db="EMBL/GenBank/DDBJ databases">
        <title>Molecular characterization of pseudomonads from Agaricus bisporus reveal novel blotch 2 pathogens in Western Europe.</title>
        <authorList>
            <person name="Taparia T."/>
            <person name="Krijger M."/>
            <person name="Haynes E."/>
            <person name="Elpinstone J.G."/>
            <person name="Noble R."/>
            <person name="Van Der Wolf J."/>
        </authorList>
    </citation>
    <scope>NUCLEOTIDE SEQUENCE [LARGE SCALE GENOMIC DNA]</scope>
    <source>
        <strain evidence="1 2">G9001</strain>
    </source>
</reference>
<comment type="caution">
    <text evidence="1">The sequence shown here is derived from an EMBL/GenBank/DDBJ whole genome shotgun (WGS) entry which is preliminary data.</text>
</comment>
<accession>A0A7Y7WNB2</accession>
<dbReference type="RefSeq" id="WP_177099487.1">
    <property type="nucleotide sequence ID" value="NZ_JACAQA010000004.1"/>
</dbReference>
<proteinExistence type="predicted"/>
<name>A0A7Y7WNB2_9PSED</name>
<evidence type="ECO:0000313" key="2">
    <source>
        <dbReference type="Proteomes" id="UP000522864"/>
    </source>
</evidence>
<dbReference type="AlphaFoldDB" id="A0A7Y7WNB2"/>
<evidence type="ECO:0000313" key="1">
    <source>
        <dbReference type="EMBL" id="NWB84629.1"/>
    </source>
</evidence>
<sequence length="119" mass="12168">MNTDPALGVLEMNGKIVSLGVLLLIAGGFDIQAVNGAGQIRFFGEIVESGCEVGTSAAGHPGADSRLLKVSSAVSLNVDTAANACRDGRVPFSANYQPLASSVTTRQVATQGVVTLTYN</sequence>